<sequence length="116" mass="12478">MLVNLWTIGKVASHLGFYQDALLAKASEYNLAIKCGSRSKIRDDEIEKSVDVCRVDPKAPSSTRAREQTVPQPTSSKTKEGLRSGPARAAAAKLKRSTPSASKGNSGQVIPLQRAK</sequence>
<name>A0ABX0WFA0_9RHOB</name>
<protein>
    <submittedName>
        <fullName evidence="2">Uncharacterized protein</fullName>
    </submittedName>
</protein>
<dbReference type="Proteomes" id="UP001429564">
    <property type="component" value="Unassembled WGS sequence"/>
</dbReference>
<accession>A0ABX0WFA0</accession>
<comment type="caution">
    <text evidence="2">The sequence shown here is derived from an EMBL/GenBank/DDBJ whole genome shotgun (WGS) entry which is preliminary data.</text>
</comment>
<feature type="region of interest" description="Disordered" evidence="1">
    <location>
        <begin position="52"/>
        <end position="116"/>
    </location>
</feature>
<organism evidence="2 3">
    <name type="scientific">Parasedimentitalea denitrificans</name>
    <dbReference type="NCBI Taxonomy" id="2211118"/>
    <lineage>
        <taxon>Bacteria</taxon>
        <taxon>Pseudomonadati</taxon>
        <taxon>Pseudomonadota</taxon>
        <taxon>Alphaproteobacteria</taxon>
        <taxon>Rhodobacterales</taxon>
        <taxon>Paracoccaceae</taxon>
        <taxon>Parasedimentitalea</taxon>
    </lineage>
</organism>
<dbReference type="EMBL" id="QHLQ01000046">
    <property type="protein sequence ID" value="NIZ63469.1"/>
    <property type="molecule type" value="Genomic_DNA"/>
</dbReference>
<evidence type="ECO:0000313" key="3">
    <source>
        <dbReference type="Proteomes" id="UP001429564"/>
    </source>
</evidence>
<evidence type="ECO:0000313" key="2">
    <source>
        <dbReference type="EMBL" id="NIZ63469.1"/>
    </source>
</evidence>
<keyword evidence="3" id="KW-1185">Reference proteome</keyword>
<evidence type="ECO:0000256" key="1">
    <source>
        <dbReference type="SAM" id="MobiDB-lite"/>
    </source>
</evidence>
<reference evidence="2 3" key="1">
    <citation type="submission" date="2018-05" db="EMBL/GenBank/DDBJ databases">
        <authorList>
            <person name="Zhang Y.-J."/>
        </authorList>
    </citation>
    <scope>NUCLEOTIDE SEQUENCE [LARGE SCALE GENOMIC DNA]</scope>
    <source>
        <strain evidence="2 3">CY04</strain>
    </source>
</reference>
<proteinExistence type="predicted"/>
<feature type="compositionally biased region" description="Polar residues" evidence="1">
    <location>
        <begin position="97"/>
        <end position="108"/>
    </location>
</feature>
<gene>
    <name evidence="2" type="ORF">DL239_21130</name>
</gene>